<reference evidence="4" key="1">
    <citation type="submission" date="2016-11" db="EMBL/GenBank/DDBJ databases">
        <authorList>
            <person name="Jaros S."/>
            <person name="Januszkiewicz K."/>
            <person name="Wedrychowicz H."/>
        </authorList>
    </citation>
    <scope>NUCLEOTIDE SEQUENCE [LARGE SCALE GENOMIC DNA]</scope>
    <source>
        <strain evidence="4">DSM 4029</strain>
    </source>
</reference>
<dbReference type="InterPro" id="IPR050764">
    <property type="entry name" value="CbbQ/NirQ/NorQ/GpvN"/>
</dbReference>
<dbReference type="SUPFAM" id="SSF52540">
    <property type="entry name" value="P-loop containing nucleoside triphosphate hydrolases"/>
    <property type="match status" value="1"/>
</dbReference>
<dbReference type="PANTHER" id="PTHR42759">
    <property type="entry name" value="MOXR FAMILY PROTEIN"/>
    <property type="match status" value="1"/>
</dbReference>
<protein>
    <submittedName>
        <fullName evidence="3">MoxR-like ATPase</fullName>
    </submittedName>
</protein>
<evidence type="ECO:0000259" key="1">
    <source>
        <dbReference type="Pfam" id="PF07726"/>
    </source>
</evidence>
<dbReference type="RefSeq" id="WP_073260965.1">
    <property type="nucleotide sequence ID" value="NZ_FQVY01000001.1"/>
</dbReference>
<dbReference type="InterPro" id="IPR041628">
    <property type="entry name" value="ChlI/MoxR_AAA_lid"/>
</dbReference>
<dbReference type="Pfam" id="PF07726">
    <property type="entry name" value="AAA_3"/>
    <property type="match status" value="1"/>
</dbReference>
<gene>
    <name evidence="3" type="ORF">SAMN05444424_0734</name>
</gene>
<feature type="domain" description="ChlI/MoxR AAA lid" evidence="2">
    <location>
        <begin position="232"/>
        <end position="304"/>
    </location>
</feature>
<dbReference type="Proteomes" id="UP000184089">
    <property type="component" value="Unassembled WGS sequence"/>
</dbReference>
<evidence type="ECO:0000313" key="4">
    <source>
        <dbReference type="Proteomes" id="UP000184089"/>
    </source>
</evidence>
<dbReference type="Pfam" id="PF17863">
    <property type="entry name" value="AAA_lid_2"/>
    <property type="match status" value="1"/>
</dbReference>
<dbReference type="PANTHER" id="PTHR42759:SF5">
    <property type="entry name" value="METHANOL DEHYDROGENASE REGULATOR"/>
    <property type="match status" value="1"/>
</dbReference>
<name>A0AAQ1MBY2_9FIRM</name>
<dbReference type="CDD" id="cd00009">
    <property type="entry name" value="AAA"/>
    <property type="match status" value="1"/>
</dbReference>
<dbReference type="Gene3D" id="3.40.50.300">
    <property type="entry name" value="P-loop containing nucleotide triphosphate hydrolases"/>
    <property type="match status" value="1"/>
</dbReference>
<dbReference type="AlphaFoldDB" id="A0AAQ1MBY2"/>
<sequence>MNRDYVYKSQDIVNEVKKAVIGKDDVVTKVMLAVLARGHVLLEDIPGVGKTTLAVAFSKAMNLNYNRVQFTPDVMPSDVTGFSIYDKEKQEFVYKPGAAMCNLFLVDEINRTSSKTQSALLEVMEEGSITVDGVTRQTPRPFVVIATENPIGSVGTQLLPESQLDRFAVCLTMGYPDAESELNILRDRKGHNPLDDIEPIADGEEIMAMQNEVDEVHVHDDIYRYITEIAAATRNHPDLRLGLSPRGTLAVAKMARANAYYLGREYVVPDDVRAVLKATAGHRVLLTSKAGVAGLTGGDILEKILGEIEPPSIQQPARPRRDR</sequence>
<accession>A0AAQ1MBY2</accession>
<evidence type="ECO:0000259" key="2">
    <source>
        <dbReference type="Pfam" id="PF17863"/>
    </source>
</evidence>
<dbReference type="InterPro" id="IPR027417">
    <property type="entry name" value="P-loop_NTPase"/>
</dbReference>
<dbReference type="GO" id="GO:0005524">
    <property type="term" value="F:ATP binding"/>
    <property type="evidence" value="ECO:0007669"/>
    <property type="project" value="InterPro"/>
</dbReference>
<proteinExistence type="predicted"/>
<dbReference type="GO" id="GO:0016887">
    <property type="term" value="F:ATP hydrolysis activity"/>
    <property type="evidence" value="ECO:0007669"/>
    <property type="project" value="InterPro"/>
</dbReference>
<dbReference type="EMBL" id="FQVY01000001">
    <property type="protein sequence ID" value="SHF80306.1"/>
    <property type="molecule type" value="Genomic_DNA"/>
</dbReference>
<dbReference type="Gene3D" id="1.10.8.80">
    <property type="entry name" value="Magnesium chelatase subunit I, C-Terminal domain"/>
    <property type="match status" value="1"/>
</dbReference>
<comment type="caution">
    <text evidence="3">The sequence shown here is derived from an EMBL/GenBank/DDBJ whole genome shotgun (WGS) entry which is preliminary data.</text>
</comment>
<feature type="domain" description="ATPase AAA-3" evidence="1">
    <location>
        <begin position="39"/>
        <end position="168"/>
    </location>
</feature>
<dbReference type="InterPro" id="IPR011703">
    <property type="entry name" value="ATPase_AAA-3"/>
</dbReference>
<dbReference type="PIRSF" id="PIRSF002849">
    <property type="entry name" value="AAA_ATPase_chaperone_MoxR_prd"/>
    <property type="match status" value="1"/>
</dbReference>
<organism evidence="3 4">
    <name type="scientific">Bittarella massiliensis</name>
    <name type="common">ex Durand et al. 2017</name>
    <dbReference type="NCBI Taxonomy" id="1720313"/>
    <lineage>
        <taxon>Bacteria</taxon>
        <taxon>Bacillati</taxon>
        <taxon>Bacillota</taxon>
        <taxon>Clostridia</taxon>
        <taxon>Eubacteriales</taxon>
        <taxon>Oscillospiraceae</taxon>
        <taxon>Bittarella (ex Durand et al. 2017)</taxon>
    </lineage>
</organism>
<evidence type="ECO:0000313" key="3">
    <source>
        <dbReference type="EMBL" id="SHF80306.1"/>
    </source>
</evidence>